<dbReference type="InterPro" id="IPR038404">
    <property type="entry name" value="TRAP_DctP_sf"/>
</dbReference>
<protein>
    <submittedName>
        <fullName evidence="2">Uncharacterized protein</fullName>
    </submittedName>
</protein>
<dbReference type="Pfam" id="PF19582">
    <property type="entry name" value="AdeT1_2"/>
    <property type="match status" value="1"/>
</dbReference>
<dbReference type="KEGG" id="vcw:GJQ55_08105"/>
<gene>
    <name evidence="2" type="ORF">GJQ55_08105</name>
</gene>
<evidence type="ECO:0000256" key="1">
    <source>
        <dbReference type="SAM" id="SignalP"/>
    </source>
</evidence>
<sequence length="372" mass="40989">MNQCLWVAMLATVLLTSAVHAAPAEDRRLARLEATVMSQTLPLQKRIEALRSLHADIIDADGKIHRLFCVWDMLGRSGPVYTTVDDQRFRSLHYGLELTLKAYQDEQALIDDLRAGRCDAGLISGIRALEFNRFSGTLEALGAIPDSTHLQLLVQVLASPRSAEHLADDDYVVLGAAALGESYLYSHSDQLLSVNQLAGKTLGVPRYDQSLLALAAQTGAAVQRGELLAVVDDFVSGRTDAMLAPLIGFHVAGTGKVKAGSGIVNARLSQSTIQLIGRTGRFPIGLAQMLREDFLFKFDSYVKRVETERANIQAGTWFPVSAAQQQALDSQLRELRIQLREQGVYDARMLRLMKRVRCRINPSANECSDERE</sequence>
<keyword evidence="3" id="KW-1185">Reference proteome</keyword>
<dbReference type="Gene3D" id="3.40.190.170">
    <property type="entry name" value="Bacterial extracellular solute-binding protein, family 7"/>
    <property type="match status" value="1"/>
</dbReference>
<feature type="signal peptide" evidence="1">
    <location>
        <begin position="1"/>
        <end position="21"/>
    </location>
</feature>
<feature type="chain" id="PRO_5040786415" evidence="1">
    <location>
        <begin position="22"/>
        <end position="372"/>
    </location>
</feature>
<proteinExistence type="predicted"/>
<dbReference type="InterPro" id="IPR045758">
    <property type="entry name" value="AdeT1/2"/>
</dbReference>
<accession>A0A9X7UWP3</accession>
<dbReference type="AlphaFoldDB" id="A0A9X7UWP3"/>
<dbReference type="RefSeq" id="WP_228344488.1">
    <property type="nucleotide sequence ID" value="NZ_CP046056.1"/>
</dbReference>
<evidence type="ECO:0000313" key="2">
    <source>
        <dbReference type="EMBL" id="QQD24442.1"/>
    </source>
</evidence>
<keyword evidence="1" id="KW-0732">Signal</keyword>
<name>A0A9X7UWP3_9GAMM</name>
<dbReference type="Proteomes" id="UP000596074">
    <property type="component" value="Chromosome"/>
</dbReference>
<evidence type="ECO:0000313" key="3">
    <source>
        <dbReference type="Proteomes" id="UP000596074"/>
    </source>
</evidence>
<reference evidence="2 3" key="1">
    <citation type="submission" date="2019-11" db="EMBL/GenBank/DDBJ databases">
        <title>Venatorbacter sp. nov. a predator of Campylobacter and other Gram-negative bacteria.</title>
        <authorList>
            <person name="Saeedi A."/>
            <person name="Cummings N.J."/>
            <person name="Connerton I.F."/>
            <person name="Connerton P.L."/>
        </authorList>
    </citation>
    <scope>NUCLEOTIDE SEQUENCE [LARGE SCALE GENOMIC DNA]</scope>
    <source>
        <strain evidence="2">XL5</strain>
    </source>
</reference>
<dbReference type="EMBL" id="CP046056">
    <property type="protein sequence ID" value="QQD24442.1"/>
    <property type="molecule type" value="Genomic_DNA"/>
</dbReference>
<organism evidence="2 3">
    <name type="scientific">Venatoribacter cucullus</name>
    <dbReference type="NCBI Taxonomy" id="2661630"/>
    <lineage>
        <taxon>Bacteria</taxon>
        <taxon>Pseudomonadati</taxon>
        <taxon>Pseudomonadota</taxon>
        <taxon>Gammaproteobacteria</taxon>
        <taxon>Oceanospirillales</taxon>
        <taxon>Oceanospirillaceae</taxon>
        <taxon>Venatoribacter</taxon>
    </lineage>
</organism>